<dbReference type="RefSeq" id="WP_344968833.1">
    <property type="nucleotide sequence ID" value="NZ_BAABDD010000005.1"/>
</dbReference>
<proteinExistence type="predicted"/>
<dbReference type="PROSITE" id="PS51257">
    <property type="entry name" value="PROKAR_LIPOPROTEIN"/>
    <property type="match status" value="1"/>
</dbReference>
<evidence type="ECO:0008006" key="4">
    <source>
        <dbReference type="Google" id="ProtNLM"/>
    </source>
</evidence>
<feature type="signal peptide" evidence="1">
    <location>
        <begin position="1"/>
        <end position="30"/>
    </location>
</feature>
<sequence>MRNTTTSTAGVRGGAALLALALLTACQSTSEISVSEAVVRLPANPDVAAGYLTIDNSGGAGDTLTGVTSEAAREVQMHDTVHDDDMAQMQRQDEIAVGGGETVRFESGGLHLMLLEPDELQVGDTVPLRLRFREAGEVTVEATVQEQVPGMDGAQNMDHMGEMGGM</sequence>
<dbReference type="Proteomes" id="UP001500908">
    <property type="component" value="Unassembled WGS sequence"/>
</dbReference>
<organism evidence="2 3">
    <name type="scientific">Salinactinospora qingdaonensis</name>
    <dbReference type="NCBI Taxonomy" id="702744"/>
    <lineage>
        <taxon>Bacteria</taxon>
        <taxon>Bacillati</taxon>
        <taxon>Actinomycetota</taxon>
        <taxon>Actinomycetes</taxon>
        <taxon>Streptosporangiales</taxon>
        <taxon>Nocardiopsidaceae</taxon>
        <taxon>Salinactinospora</taxon>
    </lineage>
</organism>
<dbReference type="PANTHER" id="PTHR36302">
    <property type="entry name" value="BLR7088 PROTEIN"/>
    <property type="match status" value="1"/>
</dbReference>
<protein>
    <recommendedName>
        <fullName evidence="4">Copper(I)-binding protein</fullName>
    </recommendedName>
</protein>
<gene>
    <name evidence="2" type="ORF">GCM10022402_15210</name>
</gene>
<keyword evidence="1" id="KW-0732">Signal</keyword>
<reference evidence="3" key="1">
    <citation type="journal article" date="2019" name="Int. J. Syst. Evol. Microbiol.">
        <title>The Global Catalogue of Microorganisms (GCM) 10K type strain sequencing project: providing services to taxonomists for standard genome sequencing and annotation.</title>
        <authorList>
            <consortium name="The Broad Institute Genomics Platform"/>
            <consortium name="The Broad Institute Genome Sequencing Center for Infectious Disease"/>
            <person name="Wu L."/>
            <person name="Ma J."/>
        </authorList>
    </citation>
    <scope>NUCLEOTIDE SEQUENCE [LARGE SCALE GENOMIC DNA]</scope>
    <source>
        <strain evidence="3">JCM 17137</strain>
    </source>
</reference>
<feature type="chain" id="PRO_5045510553" description="Copper(I)-binding protein" evidence="1">
    <location>
        <begin position="31"/>
        <end position="166"/>
    </location>
</feature>
<evidence type="ECO:0000256" key="1">
    <source>
        <dbReference type="SAM" id="SignalP"/>
    </source>
</evidence>
<evidence type="ECO:0000313" key="2">
    <source>
        <dbReference type="EMBL" id="GAA3736010.1"/>
    </source>
</evidence>
<dbReference type="InterPro" id="IPR058248">
    <property type="entry name" value="Lxx211020-like"/>
</dbReference>
<dbReference type="InterPro" id="IPR036182">
    <property type="entry name" value="PCuAC_sf"/>
</dbReference>
<evidence type="ECO:0000313" key="3">
    <source>
        <dbReference type="Proteomes" id="UP001500908"/>
    </source>
</evidence>
<dbReference type="EMBL" id="BAABDD010000005">
    <property type="protein sequence ID" value="GAA3736010.1"/>
    <property type="molecule type" value="Genomic_DNA"/>
</dbReference>
<keyword evidence="3" id="KW-1185">Reference proteome</keyword>
<dbReference type="PANTHER" id="PTHR36302:SF1">
    <property type="entry name" value="COPPER CHAPERONE PCU(A)C"/>
    <property type="match status" value="1"/>
</dbReference>
<comment type="caution">
    <text evidence="2">The sequence shown here is derived from an EMBL/GenBank/DDBJ whole genome shotgun (WGS) entry which is preliminary data.</text>
</comment>
<dbReference type="Gene3D" id="2.60.40.1890">
    <property type="entry name" value="PCu(A)C copper chaperone"/>
    <property type="match status" value="1"/>
</dbReference>
<accession>A0ABP7FBY6</accession>
<dbReference type="SUPFAM" id="SSF110087">
    <property type="entry name" value="DR1885-like metal-binding protein"/>
    <property type="match status" value="1"/>
</dbReference>
<dbReference type="InterPro" id="IPR007410">
    <property type="entry name" value="LpqE-like"/>
</dbReference>
<dbReference type="Pfam" id="PF04314">
    <property type="entry name" value="PCuAC"/>
    <property type="match status" value="1"/>
</dbReference>
<name>A0ABP7FBY6_9ACTN</name>